<keyword evidence="2" id="KW-0238">DNA-binding</keyword>
<evidence type="ECO:0000256" key="1">
    <source>
        <dbReference type="ARBA" id="ARBA00023015"/>
    </source>
</evidence>
<dbReference type="InterPro" id="IPR036390">
    <property type="entry name" value="WH_DNA-bd_sf"/>
</dbReference>
<dbReference type="GO" id="GO:0003700">
    <property type="term" value="F:DNA-binding transcription factor activity"/>
    <property type="evidence" value="ECO:0007669"/>
    <property type="project" value="TreeGrafter"/>
</dbReference>
<protein>
    <submittedName>
        <fullName evidence="6">Crp/Fnr family transcriptional regulator</fullName>
    </submittedName>
</protein>
<dbReference type="InterPro" id="IPR012318">
    <property type="entry name" value="HTH_CRP"/>
</dbReference>
<dbReference type="PANTHER" id="PTHR24567">
    <property type="entry name" value="CRP FAMILY TRANSCRIPTIONAL REGULATORY PROTEIN"/>
    <property type="match status" value="1"/>
</dbReference>
<dbReference type="SMART" id="SM00100">
    <property type="entry name" value="cNMP"/>
    <property type="match status" value="1"/>
</dbReference>
<evidence type="ECO:0000256" key="2">
    <source>
        <dbReference type="ARBA" id="ARBA00023125"/>
    </source>
</evidence>
<dbReference type="GO" id="GO:0005829">
    <property type="term" value="C:cytosol"/>
    <property type="evidence" value="ECO:0007669"/>
    <property type="project" value="TreeGrafter"/>
</dbReference>
<dbReference type="Gene3D" id="1.10.10.10">
    <property type="entry name" value="Winged helix-like DNA-binding domain superfamily/Winged helix DNA-binding domain"/>
    <property type="match status" value="1"/>
</dbReference>
<evidence type="ECO:0000256" key="3">
    <source>
        <dbReference type="ARBA" id="ARBA00023163"/>
    </source>
</evidence>
<dbReference type="PROSITE" id="PS51063">
    <property type="entry name" value="HTH_CRP_2"/>
    <property type="match status" value="1"/>
</dbReference>
<dbReference type="AlphaFoldDB" id="A0A5B8V2P2"/>
<keyword evidence="3" id="KW-0804">Transcription</keyword>
<accession>A0A5B8V2P2</accession>
<dbReference type="InterPro" id="IPR036388">
    <property type="entry name" value="WH-like_DNA-bd_sf"/>
</dbReference>
<dbReference type="SUPFAM" id="SSF51206">
    <property type="entry name" value="cAMP-binding domain-like"/>
    <property type="match status" value="1"/>
</dbReference>
<dbReference type="SUPFAM" id="SSF46785">
    <property type="entry name" value="Winged helix' DNA-binding domain"/>
    <property type="match status" value="1"/>
</dbReference>
<feature type="domain" description="HTH crp-type" evidence="5">
    <location>
        <begin position="130"/>
        <end position="197"/>
    </location>
</feature>
<dbReference type="PANTHER" id="PTHR24567:SF28">
    <property type="entry name" value="LISTERIOLYSIN REGULATORY PROTEIN"/>
    <property type="match status" value="1"/>
</dbReference>
<dbReference type="Proteomes" id="UP000321533">
    <property type="component" value="Chromosome"/>
</dbReference>
<feature type="domain" description="Cyclic nucleotide-binding" evidence="4">
    <location>
        <begin position="15"/>
        <end position="116"/>
    </location>
</feature>
<dbReference type="Pfam" id="PF00027">
    <property type="entry name" value="cNMP_binding"/>
    <property type="match status" value="1"/>
</dbReference>
<reference evidence="6 7" key="1">
    <citation type="journal article" date="2016" name="Int. J. Syst. Evol. Microbiol.">
        <title>Panacibacter ginsenosidivorans gen. nov., sp. nov., with ginsenoside converting activity isolated from soil of a ginseng field.</title>
        <authorList>
            <person name="Siddiqi M.Z."/>
            <person name="Muhammad Shafi S."/>
            <person name="Choi K.D."/>
            <person name="Im W.T."/>
        </authorList>
    </citation>
    <scope>NUCLEOTIDE SEQUENCE [LARGE SCALE GENOMIC DNA]</scope>
    <source>
        <strain evidence="6 7">Gsoil1550</strain>
    </source>
</reference>
<dbReference type="OrthoDB" id="667966at2"/>
<dbReference type="EMBL" id="CP042435">
    <property type="protein sequence ID" value="QEC65777.1"/>
    <property type="molecule type" value="Genomic_DNA"/>
</dbReference>
<keyword evidence="1" id="KW-0805">Transcription regulation</keyword>
<dbReference type="RefSeq" id="WP_147187577.1">
    <property type="nucleotide sequence ID" value="NZ_CP042435.1"/>
</dbReference>
<evidence type="ECO:0000313" key="7">
    <source>
        <dbReference type="Proteomes" id="UP000321533"/>
    </source>
</evidence>
<dbReference type="KEGG" id="pgin:FRZ67_00075"/>
<organism evidence="6 7">
    <name type="scientific">Panacibacter ginsenosidivorans</name>
    <dbReference type="NCBI Taxonomy" id="1813871"/>
    <lineage>
        <taxon>Bacteria</taxon>
        <taxon>Pseudomonadati</taxon>
        <taxon>Bacteroidota</taxon>
        <taxon>Chitinophagia</taxon>
        <taxon>Chitinophagales</taxon>
        <taxon>Chitinophagaceae</taxon>
        <taxon>Panacibacter</taxon>
    </lineage>
</organism>
<sequence length="197" mass="22982">MIQQDLLLAWGGTFRKYEKNQPIFFEGDKPLFYYQVMEGTVRMANINDDGKEFIQGIFKKGESFGEPVLFLDEPYPATAIANEACVVMRITKENFLYILKEYPDIHLSITRILAARIYNKSILSKEIAGETPEHRIKTMLHLLKQQNNCRNNEPYKVELSRQQIADMTGLRTETVIRIMRKLHERGELHIEKGKVFL</sequence>
<dbReference type="PROSITE" id="PS50042">
    <property type="entry name" value="CNMP_BINDING_3"/>
    <property type="match status" value="1"/>
</dbReference>
<name>A0A5B8V2P2_9BACT</name>
<proteinExistence type="predicted"/>
<dbReference type="Gene3D" id="2.60.120.10">
    <property type="entry name" value="Jelly Rolls"/>
    <property type="match status" value="1"/>
</dbReference>
<keyword evidence="7" id="KW-1185">Reference proteome</keyword>
<dbReference type="CDD" id="cd00038">
    <property type="entry name" value="CAP_ED"/>
    <property type="match status" value="1"/>
</dbReference>
<dbReference type="InterPro" id="IPR050397">
    <property type="entry name" value="Env_Response_Regulators"/>
</dbReference>
<dbReference type="PRINTS" id="PR00034">
    <property type="entry name" value="HTHCRP"/>
</dbReference>
<dbReference type="InterPro" id="IPR014710">
    <property type="entry name" value="RmlC-like_jellyroll"/>
</dbReference>
<gene>
    <name evidence="6" type="ORF">FRZ67_00075</name>
</gene>
<evidence type="ECO:0000259" key="5">
    <source>
        <dbReference type="PROSITE" id="PS51063"/>
    </source>
</evidence>
<dbReference type="InterPro" id="IPR000595">
    <property type="entry name" value="cNMP-bd_dom"/>
</dbReference>
<evidence type="ECO:0000313" key="6">
    <source>
        <dbReference type="EMBL" id="QEC65777.1"/>
    </source>
</evidence>
<evidence type="ECO:0000259" key="4">
    <source>
        <dbReference type="PROSITE" id="PS50042"/>
    </source>
</evidence>
<dbReference type="InterPro" id="IPR018490">
    <property type="entry name" value="cNMP-bd_dom_sf"/>
</dbReference>
<dbReference type="Pfam" id="PF13545">
    <property type="entry name" value="HTH_Crp_2"/>
    <property type="match status" value="1"/>
</dbReference>
<dbReference type="GO" id="GO:0003677">
    <property type="term" value="F:DNA binding"/>
    <property type="evidence" value="ECO:0007669"/>
    <property type="project" value="UniProtKB-KW"/>
</dbReference>